<evidence type="ECO:0000259" key="9">
    <source>
        <dbReference type="PROSITE" id="PS50893"/>
    </source>
</evidence>
<evidence type="ECO:0000256" key="1">
    <source>
        <dbReference type="ARBA" id="ARBA00022448"/>
    </source>
</evidence>
<keyword evidence="5 10" id="KW-0067">ATP-binding</keyword>
<keyword evidence="4" id="KW-0547">Nucleotide-binding</keyword>
<dbReference type="Proteomes" id="UP001597497">
    <property type="component" value="Unassembled WGS sequence"/>
</dbReference>
<reference evidence="11" key="1">
    <citation type="journal article" date="2019" name="Int. J. Syst. Evol. Microbiol.">
        <title>The Global Catalogue of Microorganisms (GCM) 10K type strain sequencing project: providing services to taxonomists for standard genome sequencing and annotation.</title>
        <authorList>
            <consortium name="The Broad Institute Genomics Platform"/>
            <consortium name="The Broad Institute Genome Sequencing Center for Infectious Disease"/>
            <person name="Wu L."/>
            <person name="Ma J."/>
        </authorList>
    </citation>
    <scope>NUCLEOTIDE SEQUENCE [LARGE SCALE GENOMIC DNA]</scope>
    <source>
        <strain evidence="11">KCTC 33676</strain>
    </source>
</reference>
<dbReference type="PROSITE" id="PS50893">
    <property type="entry name" value="ABC_TRANSPORTER_2"/>
    <property type="match status" value="1"/>
</dbReference>
<dbReference type="InterPro" id="IPR003593">
    <property type="entry name" value="AAA+_ATPase"/>
</dbReference>
<proteinExistence type="predicted"/>
<dbReference type="GO" id="GO:0005524">
    <property type="term" value="F:ATP binding"/>
    <property type="evidence" value="ECO:0007669"/>
    <property type="project" value="UniProtKB-KW"/>
</dbReference>
<evidence type="ECO:0000256" key="7">
    <source>
        <dbReference type="ARBA" id="ARBA00023065"/>
    </source>
</evidence>
<sequence>MADLMLDGLKKQYQQGKRESGFSIGPVHFHITKGESFAILGPSGCGKTTLLKCIAGLLQTDEGVIRLGDETITDLPAEKRGFGMVFQQPLLFPHMPVIDNIAFGLKMQGWSKKNRKQAAQEVLGAVGLAGFDDRYPNELSGGQQQRVALARAIVTKPKLLLLDEPFSALDPGIRAEMRQLVRDIHQQYQITMLLVTHDREEAFELADRIAVMQEGKVLQIGSPMDVYMKPYSPEVARFIGARNVFNGELKQGVFESESFRLDLSLIPEQPPGSVTLVIRPEQMRISRDPGEAVLHGEVQSTRLRQGFYELAVHCQGKTLHILQRMDADSRYEAGDQVGISLDVSELHLIASSIQGSIQG</sequence>
<evidence type="ECO:0000313" key="11">
    <source>
        <dbReference type="Proteomes" id="UP001597497"/>
    </source>
</evidence>
<name>A0ABW5RDX7_9BACL</name>
<dbReference type="Pfam" id="PF00005">
    <property type="entry name" value="ABC_tran"/>
    <property type="match status" value="1"/>
</dbReference>
<dbReference type="Gene3D" id="3.40.50.300">
    <property type="entry name" value="P-loop containing nucleotide triphosphate hydrolases"/>
    <property type="match status" value="1"/>
</dbReference>
<keyword evidence="7" id="KW-0406">Ion transport</keyword>
<dbReference type="Pfam" id="PF08402">
    <property type="entry name" value="TOBE_2"/>
    <property type="match status" value="1"/>
</dbReference>
<evidence type="ECO:0000256" key="6">
    <source>
        <dbReference type="ARBA" id="ARBA00023004"/>
    </source>
</evidence>
<accession>A0ABW5RDX7</accession>
<dbReference type="SUPFAM" id="SSF52540">
    <property type="entry name" value="P-loop containing nucleoside triphosphate hydrolases"/>
    <property type="match status" value="1"/>
</dbReference>
<dbReference type="InterPro" id="IPR027417">
    <property type="entry name" value="P-loop_NTPase"/>
</dbReference>
<keyword evidence="1" id="KW-0813">Transport</keyword>
<dbReference type="InterPro" id="IPR003439">
    <property type="entry name" value="ABC_transporter-like_ATP-bd"/>
</dbReference>
<protein>
    <submittedName>
        <fullName evidence="10">ABC transporter ATP-binding protein</fullName>
    </submittedName>
</protein>
<dbReference type="InterPro" id="IPR050093">
    <property type="entry name" value="ABC_SmlMolc_Importer"/>
</dbReference>
<dbReference type="PROSITE" id="PS00211">
    <property type="entry name" value="ABC_TRANSPORTER_1"/>
    <property type="match status" value="1"/>
</dbReference>
<keyword evidence="11" id="KW-1185">Reference proteome</keyword>
<comment type="caution">
    <text evidence="10">The sequence shown here is derived from an EMBL/GenBank/DDBJ whole genome shotgun (WGS) entry which is preliminary data.</text>
</comment>
<dbReference type="SUPFAM" id="SSF50331">
    <property type="entry name" value="MOP-like"/>
    <property type="match status" value="1"/>
</dbReference>
<keyword evidence="6" id="KW-0408">Iron</keyword>
<evidence type="ECO:0000256" key="2">
    <source>
        <dbReference type="ARBA" id="ARBA00022475"/>
    </source>
</evidence>
<organism evidence="10 11">
    <name type="scientific">Marinicrinis sediminis</name>
    <dbReference type="NCBI Taxonomy" id="1652465"/>
    <lineage>
        <taxon>Bacteria</taxon>
        <taxon>Bacillati</taxon>
        <taxon>Bacillota</taxon>
        <taxon>Bacilli</taxon>
        <taxon>Bacillales</taxon>
        <taxon>Paenibacillaceae</taxon>
    </lineage>
</organism>
<evidence type="ECO:0000256" key="3">
    <source>
        <dbReference type="ARBA" id="ARBA00022496"/>
    </source>
</evidence>
<keyword evidence="8" id="KW-0472">Membrane</keyword>
<evidence type="ECO:0000256" key="5">
    <source>
        <dbReference type="ARBA" id="ARBA00022840"/>
    </source>
</evidence>
<dbReference type="SMART" id="SM00382">
    <property type="entry name" value="AAA"/>
    <property type="match status" value="1"/>
</dbReference>
<dbReference type="InterPro" id="IPR013611">
    <property type="entry name" value="Transp-assoc_OB_typ2"/>
</dbReference>
<dbReference type="RefSeq" id="WP_379930838.1">
    <property type="nucleotide sequence ID" value="NZ_JBHUMM010000043.1"/>
</dbReference>
<gene>
    <name evidence="10" type="ORF">ACFSUC_17015</name>
</gene>
<feature type="domain" description="ABC transporter" evidence="9">
    <location>
        <begin position="4"/>
        <end position="239"/>
    </location>
</feature>
<dbReference type="PANTHER" id="PTHR42781:SF4">
    <property type="entry name" value="SPERMIDINE_PUTRESCINE IMPORT ATP-BINDING PROTEIN POTA"/>
    <property type="match status" value="1"/>
</dbReference>
<evidence type="ECO:0000256" key="8">
    <source>
        <dbReference type="ARBA" id="ARBA00023136"/>
    </source>
</evidence>
<dbReference type="CDD" id="cd03259">
    <property type="entry name" value="ABC_Carb_Solutes_like"/>
    <property type="match status" value="1"/>
</dbReference>
<dbReference type="PANTHER" id="PTHR42781">
    <property type="entry name" value="SPERMIDINE/PUTRESCINE IMPORT ATP-BINDING PROTEIN POTA"/>
    <property type="match status" value="1"/>
</dbReference>
<dbReference type="InterPro" id="IPR017871">
    <property type="entry name" value="ABC_transporter-like_CS"/>
</dbReference>
<dbReference type="EMBL" id="JBHUMM010000043">
    <property type="protein sequence ID" value="MFD2673277.1"/>
    <property type="molecule type" value="Genomic_DNA"/>
</dbReference>
<keyword evidence="2" id="KW-1003">Cell membrane</keyword>
<dbReference type="InterPro" id="IPR015853">
    <property type="entry name" value="ABC_transpr_FbpC"/>
</dbReference>
<dbReference type="InterPro" id="IPR008995">
    <property type="entry name" value="Mo/tungstate-bd_C_term_dom"/>
</dbReference>
<evidence type="ECO:0000256" key="4">
    <source>
        <dbReference type="ARBA" id="ARBA00022741"/>
    </source>
</evidence>
<keyword evidence="3" id="KW-0410">Iron transport</keyword>
<evidence type="ECO:0000313" key="10">
    <source>
        <dbReference type="EMBL" id="MFD2673277.1"/>
    </source>
</evidence>